<gene>
    <name evidence="1" type="ORF">J1N35_014538</name>
</gene>
<keyword evidence="2" id="KW-1185">Reference proteome</keyword>
<accession>A0A9D3VV52</accession>
<dbReference type="AlphaFoldDB" id="A0A9D3VV52"/>
<evidence type="ECO:0000313" key="1">
    <source>
        <dbReference type="EMBL" id="KAH1097617.1"/>
    </source>
</evidence>
<organism evidence="1 2">
    <name type="scientific">Gossypium stocksii</name>
    <dbReference type="NCBI Taxonomy" id="47602"/>
    <lineage>
        <taxon>Eukaryota</taxon>
        <taxon>Viridiplantae</taxon>
        <taxon>Streptophyta</taxon>
        <taxon>Embryophyta</taxon>
        <taxon>Tracheophyta</taxon>
        <taxon>Spermatophyta</taxon>
        <taxon>Magnoliopsida</taxon>
        <taxon>eudicotyledons</taxon>
        <taxon>Gunneridae</taxon>
        <taxon>Pentapetalae</taxon>
        <taxon>rosids</taxon>
        <taxon>malvids</taxon>
        <taxon>Malvales</taxon>
        <taxon>Malvaceae</taxon>
        <taxon>Malvoideae</taxon>
        <taxon>Gossypium</taxon>
    </lineage>
</organism>
<dbReference type="EMBL" id="JAIQCV010000005">
    <property type="protein sequence ID" value="KAH1097617.1"/>
    <property type="molecule type" value="Genomic_DNA"/>
</dbReference>
<protein>
    <submittedName>
        <fullName evidence="1">Uncharacterized protein</fullName>
    </submittedName>
</protein>
<dbReference type="Proteomes" id="UP000828251">
    <property type="component" value="Unassembled WGS sequence"/>
</dbReference>
<comment type="caution">
    <text evidence="1">The sequence shown here is derived from an EMBL/GenBank/DDBJ whole genome shotgun (WGS) entry which is preliminary data.</text>
</comment>
<reference evidence="1 2" key="1">
    <citation type="journal article" date="2021" name="Plant Biotechnol. J.">
        <title>Multi-omics assisted identification of the key and species-specific regulatory components of drought-tolerant mechanisms in Gossypium stocksii.</title>
        <authorList>
            <person name="Yu D."/>
            <person name="Ke L."/>
            <person name="Zhang D."/>
            <person name="Wu Y."/>
            <person name="Sun Y."/>
            <person name="Mei J."/>
            <person name="Sun J."/>
            <person name="Sun Y."/>
        </authorList>
    </citation>
    <scope>NUCLEOTIDE SEQUENCE [LARGE SCALE GENOMIC DNA]</scope>
    <source>
        <strain evidence="2">cv. E1</strain>
        <tissue evidence="1">Leaf</tissue>
    </source>
</reference>
<proteinExistence type="predicted"/>
<sequence>MHDYNVSLLRVPTILLAKKFSSQGDKPKWYPPKEGGDFVWFMNKRVCDLERFFASKWPDLRRNHFQKGVKDAIPVTPCFDAFRRHRN</sequence>
<evidence type="ECO:0000313" key="2">
    <source>
        <dbReference type="Proteomes" id="UP000828251"/>
    </source>
</evidence>
<name>A0A9D3VV52_9ROSI</name>